<evidence type="ECO:0000259" key="3">
    <source>
        <dbReference type="PROSITE" id="PS50114"/>
    </source>
</evidence>
<reference evidence="4" key="1">
    <citation type="submission" date="2020-05" db="EMBL/GenBank/DDBJ databases">
        <title>Phylogenomic resolution of chytrid fungi.</title>
        <authorList>
            <person name="Stajich J.E."/>
            <person name="Amses K."/>
            <person name="Simmons R."/>
            <person name="Seto K."/>
            <person name="Myers J."/>
            <person name="Bonds A."/>
            <person name="Quandt C.A."/>
            <person name="Barry K."/>
            <person name="Liu P."/>
            <person name="Grigoriev I."/>
            <person name="Longcore J.E."/>
            <person name="James T.Y."/>
        </authorList>
    </citation>
    <scope>NUCLEOTIDE SEQUENCE</scope>
    <source>
        <strain evidence="4">JEL0513</strain>
    </source>
</reference>
<dbReference type="Pfam" id="PF00320">
    <property type="entry name" value="GATA"/>
    <property type="match status" value="1"/>
</dbReference>
<proteinExistence type="predicted"/>
<feature type="domain" description="GATA-type" evidence="3">
    <location>
        <begin position="399"/>
        <end position="432"/>
    </location>
</feature>
<keyword evidence="1" id="KW-0479">Metal-binding</keyword>
<feature type="compositionally biased region" description="Low complexity" evidence="2">
    <location>
        <begin position="316"/>
        <end position="334"/>
    </location>
</feature>
<dbReference type="CDD" id="cd00202">
    <property type="entry name" value="ZnF_GATA"/>
    <property type="match status" value="1"/>
</dbReference>
<feature type="region of interest" description="Disordered" evidence="2">
    <location>
        <begin position="273"/>
        <end position="359"/>
    </location>
</feature>
<dbReference type="GO" id="GO:0006355">
    <property type="term" value="P:regulation of DNA-templated transcription"/>
    <property type="evidence" value="ECO:0007669"/>
    <property type="project" value="InterPro"/>
</dbReference>
<feature type="compositionally biased region" description="Pro residues" evidence="2">
    <location>
        <begin position="59"/>
        <end position="75"/>
    </location>
</feature>
<dbReference type="Gene3D" id="3.30.50.10">
    <property type="entry name" value="Erythroid Transcription Factor GATA-1, subunit A"/>
    <property type="match status" value="1"/>
</dbReference>
<evidence type="ECO:0000313" key="4">
    <source>
        <dbReference type="EMBL" id="KAJ3092653.1"/>
    </source>
</evidence>
<feature type="region of interest" description="Disordered" evidence="2">
    <location>
        <begin position="37"/>
        <end position="82"/>
    </location>
</feature>
<comment type="caution">
    <text evidence="4">The sequence shown here is derived from an EMBL/GenBank/DDBJ whole genome shotgun (WGS) entry which is preliminary data.</text>
</comment>
<sequence>MGNNRKSRAFRSPRSGCSDNNAAVIFSFVFAQPSALATERERDSETTSSLFHHQTRSSSPPPPALRSSCSPPPTPSSIYHHLNQHKQPSPFLQSSWLSGSSFCLEKEQLTVAVMPSSGFDMQVKIIDSLYPSMTMSTSSSGFNSRLNTPEPPATPISRKHLLLATTASIRSSASASNFSDENFLCRQHGKQIKKFCICDSEGNAINSNNNIVVAAKDRVGFPTYLPSRLSSFSAAEEDVTLAPCEKNSPRHSASAKNKAVDTTVATIATVTTDDASKKRKFQEEPESDDFICGPEIFGGNSSDNDNHHRASNKNNRTGNKRTSSGTSNSSSSHNKATRKYEVAKPNTSTTSSTTSNTINSDSQVINNVVDIARAFATPTLIPHKMENRSVTPTVTEHEQQQQHMCQFCGSTKTGQWRRGPAGMRTLCNACGINWCRKVRAFARDNKISIGEAEGAIGDSQACFRRAAVVSVFATATTTAAAVTASSS</sequence>
<dbReference type="SUPFAM" id="SSF57716">
    <property type="entry name" value="Glucocorticoid receptor-like (DNA-binding domain)"/>
    <property type="match status" value="1"/>
</dbReference>
<dbReference type="Proteomes" id="UP001211907">
    <property type="component" value="Unassembled WGS sequence"/>
</dbReference>
<dbReference type="GO" id="GO:0008270">
    <property type="term" value="F:zinc ion binding"/>
    <property type="evidence" value="ECO:0007669"/>
    <property type="project" value="UniProtKB-KW"/>
</dbReference>
<dbReference type="InterPro" id="IPR000679">
    <property type="entry name" value="Znf_GATA"/>
</dbReference>
<evidence type="ECO:0000256" key="2">
    <source>
        <dbReference type="SAM" id="MobiDB-lite"/>
    </source>
</evidence>
<dbReference type="EMBL" id="JADGJH010003214">
    <property type="protein sequence ID" value="KAJ3092653.1"/>
    <property type="molecule type" value="Genomic_DNA"/>
</dbReference>
<dbReference type="PROSITE" id="PS50114">
    <property type="entry name" value="GATA_ZN_FINGER_2"/>
    <property type="match status" value="1"/>
</dbReference>
<protein>
    <submittedName>
        <fullName evidence="4">Blue light receptor</fullName>
    </submittedName>
</protein>
<dbReference type="SMART" id="SM00401">
    <property type="entry name" value="ZnF_GATA"/>
    <property type="match status" value="1"/>
</dbReference>
<dbReference type="GO" id="GO:0043565">
    <property type="term" value="F:sequence-specific DNA binding"/>
    <property type="evidence" value="ECO:0007669"/>
    <property type="project" value="InterPro"/>
</dbReference>
<accession>A0AAD5SS44</accession>
<keyword evidence="1" id="KW-0863">Zinc-finger</keyword>
<evidence type="ECO:0000256" key="1">
    <source>
        <dbReference type="PROSITE-ProRule" id="PRU00094"/>
    </source>
</evidence>
<dbReference type="InterPro" id="IPR013088">
    <property type="entry name" value="Znf_NHR/GATA"/>
</dbReference>
<keyword evidence="5" id="KW-1185">Reference proteome</keyword>
<keyword evidence="1" id="KW-0862">Zinc</keyword>
<dbReference type="AlphaFoldDB" id="A0AAD5SS44"/>
<evidence type="ECO:0000313" key="5">
    <source>
        <dbReference type="Proteomes" id="UP001211907"/>
    </source>
</evidence>
<organism evidence="4 5">
    <name type="scientific">Physocladia obscura</name>
    <dbReference type="NCBI Taxonomy" id="109957"/>
    <lineage>
        <taxon>Eukaryota</taxon>
        <taxon>Fungi</taxon>
        <taxon>Fungi incertae sedis</taxon>
        <taxon>Chytridiomycota</taxon>
        <taxon>Chytridiomycota incertae sedis</taxon>
        <taxon>Chytridiomycetes</taxon>
        <taxon>Chytridiales</taxon>
        <taxon>Chytriomycetaceae</taxon>
        <taxon>Physocladia</taxon>
    </lineage>
</organism>
<keyword evidence="4" id="KW-0675">Receptor</keyword>
<name>A0AAD5SS44_9FUNG</name>
<feature type="compositionally biased region" description="Low complexity" evidence="2">
    <location>
        <begin position="346"/>
        <end position="359"/>
    </location>
</feature>
<gene>
    <name evidence="4" type="primary">WC2_1</name>
    <name evidence="4" type="ORF">HK100_006896</name>
</gene>